<dbReference type="AlphaFoldDB" id="K9HP88"/>
<protein>
    <submittedName>
        <fullName evidence="2">Uncharacterized protein</fullName>
    </submittedName>
</protein>
<feature type="transmembrane region" description="Helical" evidence="1">
    <location>
        <begin position="37"/>
        <end position="58"/>
    </location>
</feature>
<evidence type="ECO:0000313" key="2">
    <source>
        <dbReference type="EMBL" id="EKV32093.1"/>
    </source>
</evidence>
<dbReference type="STRING" id="1238182.C882_3157"/>
<keyword evidence="1" id="KW-1133">Transmembrane helix</keyword>
<keyword evidence="1" id="KW-0472">Membrane</keyword>
<proteinExistence type="predicted"/>
<sequence length="78" mass="8838">MSFVNFLLRTAFGFVLGVVPILIVLSLIGAAVSTVPFVVVLWPMTLSAIGLYVLLAWLRWHRRRRREEAQRKQAEAGE</sequence>
<reference evidence="2 3" key="1">
    <citation type="journal article" date="2013" name="Genome Announc.">
        <title>Draft Genome Sequence of an Alphaproteobacterium, Caenispirillum salinarum AK4(T), Isolated from a Solar Saltern.</title>
        <authorList>
            <person name="Khatri I."/>
            <person name="Singh A."/>
            <person name="Korpole S."/>
            <person name="Pinnaka A.K."/>
            <person name="Subramanian S."/>
        </authorList>
    </citation>
    <scope>NUCLEOTIDE SEQUENCE [LARGE SCALE GENOMIC DNA]</scope>
    <source>
        <strain evidence="2 3">AK4</strain>
    </source>
</reference>
<name>K9HP88_9PROT</name>
<dbReference type="PATRIC" id="fig|1238182.3.peg.905"/>
<evidence type="ECO:0000256" key="1">
    <source>
        <dbReference type="SAM" id="Phobius"/>
    </source>
</evidence>
<accession>K9HP88</accession>
<dbReference type="RefSeq" id="WP_009539354.1">
    <property type="nucleotide sequence ID" value="NZ_ANHY01000004.1"/>
</dbReference>
<dbReference type="EMBL" id="ANHY01000004">
    <property type="protein sequence ID" value="EKV32093.1"/>
    <property type="molecule type" value="Genomic_DNA"/>
</dbReference>
<dbReference type="OrthoDB" id="9988299at2"/>
<dbReference type="Proteomes" id="UP000009881">
    <property type="component" value="Unassembled WGS sequence"/>
</dbReference>
<evidence type="ECO:0000313" key="3">
    <source>
        <dbReference type="Proteomes" id="UP000009881"/>
    </source>
</evidence>
<keyword evidence="3" id="KW-1185">Reference proteome</keyword>
<feature type="transmembrane region" description="Helical" evidence="1">
    <location>
        <begin position="12"/>
        <end position="31"/>
    </location>
</feature>
<comment type="caution">
    <text evidence="2">The sequence shown here is derived from an EMBL/GenBank/DDBJ whole genome shotgun (WGS) entry which is preliminary data.</text>
</comment>
<organism evidence="2 3">
    <name type="scientific">Caenispirillum salinarum AK4</name>
    <dbReference type="NCBI Taxonomy" id="1238182"/>
    <lineage>
        <taxon>Bacteria</taxon>
        <taxon>Pseudomonadati</taxon>
        <taxon>Pseudomonadota</taxon>
        <taxon>Alphaproteobacteria</taxon>
        <taxon>Rhodospirillales</taxon>
        <taxon>Novispirillaceae</taxon>
        <taxon>Caenispirillum</taxon>
    </lineage>
</organism>
<keyword evidence="1" id="KW-0812">Transmembrane</keyword>
<gene>
    <name evidence="2" type="ORF">C882_3157</name>
</gene>